<sequence>MQFENIILAPIIVNVCSIFSQALQVTGKISGKKIGLFFYGFHMSGMERSDARVNRTPDRLEKGRREQRLRKVG</sequence>
<feature type="compositionally biased region" description="Basic and acidic residues" evidence="1">
    <location>
        <begin position="50"/>
        <end position="66"/>
    </location>
</feature>
<organism evidence="2 3">
    <name type="scientific">Nephila pilipes</name>
    <name type="common">Giant wood spider</name>
    <name type="synonym">Nephila maculata</name>
    <dbReference type="NCBI Taxonomy" id="299642"/>
    <lineage>
        <taxon>Eukaryota</taxon>
        <taxon>Metazoa</taxon>
        <taxon>Ecdysozoa</taxon>
        <taxon>Arthropoda</taxon>
        <taxon>Chelicerata</taxon>
        <taxon>Arachnida</taxon>
        <taxon>Araneae</taxon>
        <taxon>Araneomorphae</taxon>
        <taxon>Entelegynae</taxon>
        <taxon>Araneoidea</taxon>
        <taxon>Nephilidae</taxon>
        <taxon>Nephila</taxon>
    </lineage>
</organism>
<reference evidence="2" key="1">
    <citation type="submission" date="2020-08" db="EMBL/GenBank/DDBJ databases">
        <title>Multicomponent nature underlies the extraordinary mechanical properties of spider dragline silk.</title>
        <authorList>
            <person name="Kono N."/>
            <person name="Nakamura H."/>
            <person name="Mori M."/>
            <person name="Yoshida Y."/>
            <person name="Ohtoshi R."/>
            <person name="Malay A.D."/>
            <person name="Moran D.A.P."/>
            <person name="Tomita M."/>
            <person name="Numata K."/>
            <person name="Arakawa K."/>
        </authorList>
    </citation>
    <scope>NUCLEOTIDE SEQUENCE</scope>
</reference>
<evidence type="ECO:0000313" key="2">
    <source>
        <dbReference type="EMBL" id="GFS85263.1"/>
    </source>
</evidence>
<evidence type="ECO:0000313" key="3">
    <source>
        <dbReference type="Proteomes" id="UP000887013"/>
    </source>
</evidence>
<name>A0A8X6MYU0_NEPPI</name>
<dbReference type="EMBL" id="BMAW01098517">
    <property type="protein sequence ID" value="GFS85263.1"/>
    <property type="molecule type" value="Genomic_DNA"/>
</dbReference>
<comment type="caution">
    <text evidence="2">The sequence shown here is derived from an EMBL/GenBank/DDBJ whole genome shotgun (WGS) entry which is preliminary data.</text>
</comment>
<accession>A0A8X6MYU0</accession>
<dbReference type="Proteomes" id="UP000887013">
    <property type="component" value="Unassembled WGS sequence"/>
</dbReference>
<protein>
    <submittedName>
        <fullName evidence="2">Uncharacterized protein</fullName>
    </submittedName>
</protein>
<gene>
    <name evidence="2" type="ORF">NPIL_160401</name>
</gene>
<keyword evidence="3" id="KW-1185">Reference proteome</keyword>
<dbReference type="AlphaFoldDB" id="A0A8X6MYU0"/>
<feature type="region of interest" description="Disordered" evidence="1">
    <location>
        <begin position="50"/>
        <end position="73"/>
    </location>
</feature>
<proteinExistence type="predicted"/>
<feature type="non-terminal residue" evidence="2">
    <location>
        <position position="73"/>
    </location>
</feature>
<evidence type="ECO:0000256" key="1">
    <source>
        <dbReference type="SAM" id="MobiDB-lite"/>
    </source>
</evidence>